<dbReference type="CDD" id="cd00090">
    <property type="entry name" value="HTH_ARSR"/>
    <property type="match status" value="1"/>
</dbReference>
<dbReference type="InterPro" id="IPR011991">
    <property type="entry name" value="ArsR-like_HTH"/>
</dbReference>
<keyword evidence="4" id="KW-1185">Reference proteome</keyword>
<evidence type="ECO:0000313" key="4">
    <source>
        <dbReference type="Proteomes" id="UP000263012"/>
    </source>
</evidence>
<dbReference type="SUPFAM" id="SSF46785">
    <property type="entry name" value="Winged helix' DNA-binding domain"/>
    <property type="match status" value="1"/>
</dbReference>
<dbReference type="EMBL" id="CP025066">
    <property type="protein sequence ID" value="AUX08948.1"/>
    <property type="molecule type" value="Genomic_DNA"/>
</dbReference>
<dbReference type="InterPro" id="IPR036390">
    <property type="entry name" value="WH_DNA-bd_sf"/>
</dbReference>
<evidence type="ECO:0000313" key="3">
    <source>
        <dbReference type="EMBL" id="AUX08948.1"/>
    </source>
</evidence>
<evidence type="ECO:0000256" key="1">
    <source>
        <dbReference type="SAM" id="MobiDB-lite"/>
    </source>
</evidence>
<proteinExistence type="predicted"/>
<dbReference type="Proteomes" id="UP000263012">
    <property type="component" value="Chromosome"/>
</dbReference>
<dbReference type="GO" id="GO:0003700">
    <property type="term" value="F:DNA-binding transcription factor activity"/>
    <property type="evidence" value="ECO:0007669"/>
    <property type="project" value="InterPro"/>
</dbReference>
<dbReference type="SMART" id="SM00418">
    <property type="entry name" value="HTH_ARSR"/>
    <property type="match status" value="1"/>
</dbReference>
<name>A0A343TIM6_9EURY</name>
<reference evidence="4" key="1">
    <citation type="submission" date="2017-11" db="EMBL/GenBank/DDBJ databases">
        <title>Phenotypic and genomic properties of facultatively anaerobic sulfur-reducing natronoarchaea from hypersaline soda lakes.</title>
        <authorList>
            <person name="Sorokin D.Y."/>
            <person name="Kublanov I.V."/>
            <person name="Roman P."/>
            <person name="Sinninghe Damste J.S."/>
            <person name="Golyshin P.N."/>
            <person name="Rojo D."/>
            <person name="Ciordia S."/>
            <person name="Mena M.D.C."/>
            <person name="Ferrer M."/>
            <person name="Messina E."/>
            <person name="Smedile F."/>
            <person name="La Spada G."/>
            <person name="La Cono V."/>
            <person name="Yakimov M.M."/>
        </authorList>
    </citation>
    <scope>NUCLEOTIDE SEQUENCE [LARGE SCALE GENOMIC DNA]</scope>
    <source>
        <strain evidence="4">AArc-Sl</strain>
    </source>
</reference>
<gene>
    <name evidence="3" type="primary">arsR10</name>
    <name evidence="3" type="ORF">AArcSl_1317</name>
</gene>
<organism evidence="3 4">
    <name type="scientific">Halalkaliarchaeum desulfuricum</name>
    <dbReference type="NCBI Taxonomy" id="2055893"/>
    <lineage>
        <taxon>Archaea</taxon>
        <taxon>Methanobacteriati</taxon>
        <taxon>Methanobacteriota</taxon>
        <taxon>Stenosarchaea group</taxon>
        <taxon>Halobacteria</taxon>
        <taxon>Halobacteriales</taxon>
        <taxon>Haloferacaceae</taxon>
        <taxon>Halalkaliarchaeum</taxon>
    </lineage>
</organism>
<feature type="domain" description="HTH arsR-type" evidence="2">
    <location>
        <begin position="30"/>
        <end position="109"/>
    </location>
</feature>
<evidence type="ECO:0000259" key="2">
    <source>
        <dbReference type="SMART" id="SM00418"/>
    </source>
</evidence>
<dbReference type="InterPro" id="IPR001845">
    <property type="entry name" value="HTH_ArsR_DNA-bd_dom"/>
</dbReference>
<dbReference type="InterPro" id="IPR036388">
    <property type="entry name" value="WH-like_DNA-bd_sf"/>
</dbReference>
<dbReference type="AlphaFoldDB" id="A0A343TIM6"/>
<feature type="region of interest" description="Disordered" evidence="1">
    <location>
        <begin position="1"/>
        <end position="33"/>
    </location>
</feature>
<dbReference type="KEGG" id="hdf:AArcSl_1317"/>
<protein>
    <submittedName>
        <fullName evidence="3">ArsR family transcriptional regulator</fullName>
    </submittedName>
</protein>
<accession>A0A343TIM6</accession>
<dbReference type="RefSeq" id="WP_119816719.1">
    <property type="nucleotide sequence ID" value="NZ_CP025066.1"/>
</dbReference>
<dbReference type="Gene3D" id="1.10.10.10">
    <property type="entry name" value="Winged helix-like DNA-binding domain superfamily/Winged helix DNA-binding domain"/>
    <property type="match status" value="1"/>
</dbReference>
<dbReference type="Pfam" id="PF12840">
    <property type="entry name" value="HTH_20"/>
    <property type="match status" value="1"/>
</dbReference>
<dbReference type="OrthoDB" id="10985at2157"/>
<sequence>MNASLTQARRDVPDGHPSVSDAEPEADPTDVLSALGDPDCRRLLSACEERPRTAQECAEACDLPLSTVYRKLEQLGDAGLLEEGRRIRSRNNHPSEFSTTFDTLAVSLRAGDELSVDFRQVAADGDGRESDPERR</sequence>
<dbReference type="GeneID" id="37877664"/>